<evidence type="ECO:0000313" key="1">
    <source>
        <dbReference type="EMBL" id="RZC78399.1"/>
    </source>
</evidence>
<organism evidence="1 2">
    <name type="scientific">Papaver somniferum</name>
    <name type="common">Opium poppy</name>
    <dbReference type="NCBI Taxonomy" id="3469"/>
    <lineage>
        <taxon>Eukaryota</taxon>
        <taxon>Viridiplantae</taxon>
        <taxon>Streptophyta</taxon>
        <taxon>Embryophyta</taxon>
        <taxon>Tracheophyta</taxon>
        <taxon>Spermatophyta</taxon>
        <taxon>Magnoliopsida</taxon>
        <taxon>Ranunculales</taxon>
        <taxon>Papaveraceae</taxon>
        <taxon>Papaveroideae</taxon>
        <taxon>Papaver</taxon>
    </lineage>
</organism>
<gene>
    <name evidence="1" type="ORF">C5167_002599</name>
</gene>
<dbReference type="Proteomes" id="UP000316621">
    <property type="component" value="Chromosome 9"/>
</dbReference>
<dbReference type="Gramene" id="RZC78399">
    <property type="protein sequence ID" value="RZC78399"/>
    <property type="gene ID" value="C5167_002599"/>
</dbReference>
<name>A0A4Y7L2E1_PAPSO</name>
<dbReference type="AlphaFoldDB" id="A0A4Y7L2E1"/>
<dbReference type="EMBL" id="CM010723">
    <property type="protein sequence ID" value="RZC78399.1"/>
    <property type="molecule type" value="Genomic_DNA"/>
</dbReference>
<sequence length="84" mass="9148">MGKLRWINKGVLSDENEKKIQCYRATTLLCHTSTIDLHGKILSPEVSRLQSEFAKTVTAVAQWRWWWRGNGSGAGGCGGDGGGA</sequence>
<protein>
    <submittedName>
        <fullName evidence="1">Uncharacterized protein</fullName>
    </submittedName>
</protein>
<keyword evidence="2" id="KW-1185">Reference proteome</keyword>
<reference evidence="1 2" key="1">
    <citation type="journal article" date="2018" name="Science">
        <title>The opium poppy genome and morphinan production.</title>
        <authorList>
            <person name="Guo L."/>
            <person name="Winzer T."/>
            <person name="Yang X."/>
            <person name="Li Y."/>
            <person name="Ning Z."/>
            <person name="He Z."/>
            <person name="Teodor R."/>
            <person name="Lu Y."/>
            <person name="Bowser T.A."/>
            <person name="Graham I.A."/>
            <person name="Ye K."/>
        </authorList>
    </citation>
    <scope>NUCLEOTIDE SEQUENCE [LARGE SCALE GENOMIC DNA]</scope>
    <source>
        <strain evidence="2">cv. HN1</strain>
        <tissue evidence="1">Leaves</tissue>
    </source>
</reference>
<evidence type="ECO:0000313" key="2">
    <source>
        <dbReference type="Proteomes" id="UP000316621"/>
    </source>
</evidence>
<accession>A0A4Y7L2E1</accession>
<proteinExistence type="predicted"/>